<dbReference type="Proteomes" id="UP000715441">
    <property type="component" value="Unassembled WGS sequence"/>
</dbReference>
<keyword evidence="4" id="KW-0520">NAD</keyword>
<dbReference type="InterPro" id="IPR036291">
    <property type="entry name" value="NAD(P)-bd_dom_sf"/>
</dbReference>
<evidence type="ECO:0000256" key="4">
    <source>
        <dbReference type="ARBA" id="ARBA00023027"/>
    </source>
</evidence>
<dbReference type="GO" id="GO:0016491">
    <property type="term" value="F:oxidoreductase activity"/>
    <property type="evidence" value="ECO:0007669"/>
    <property type="project" value="UniProtKB-KW"/>
</dbReference>
<keyword evidence="2" id="KW-0479">Metal-binding</keyword>
<evidence type="ECO:0000256" key="2">
    <source>
        <dbReference type="ARBA" id="ARBA00022723"/>
    </source>
</evidence>
<dbReference type="Pfam" id="PF08240">
    <property type="entry name" value="ADH_N"/>
    <property type="match status" value="1"/>
</dbReference>
<name>A0ABX1IVI9_9PSEU</name>
<proteinExistence type="inferred from homology"/>
<dbReference type="Pfam" id="PF00107">
    <property type="entry name" value="ADH_zinc_N"/>
    <property type="match status" value="1"/>
</dbReference>
<dbReference type="PANTHER" id="PTHR43880:SF12">
    <property type="entry name" value="ALCOHOL DEHYDROGENASE CLASS-3"/>
    <property type="match status" value="1"/>
</dbReference>
<comment type="caution">
    <text evidence="6">The sequence shown here is derived from an EMBL/GenBank/DDBJ whole genome shotgun (WGS) entry which is preliminary data.</text>
</comment>
<feature type="domain" description="Enoyl reductase (ER)" evidence="5">
    <location>
        <begin position="15"/>
        <end position="373"/>
    </location>
</feature>
<dbReference type="Gene3D" id="3.40.50.720">
    <property type="entry name" value="NAD(P)-binding Rossmann-like Domain"/>
    <property type="match status" value="1"/>
</dbReference>
<keyword evidence="6" id="KW-0560">Oxidoreductase</keyword>
<keyword evidence="7" id="KW-1185">Reference proteome</keyword>
<reference evidence="6 7" key="1">
    <citation type="submission" date="2020-04" db="EMBL/GenBank/DDBJ databases">
        <title>Novel species.</title>
        <authorList>
            <person name="Teo W.F.A."/>
            <person name="Lipun K."/>
            <person name="Srisuk N."/>
            <person name="Duangmal K."/>
        </authorList>
    </citation>
    <scope>NUCLEOTIDE SEQUENCE [LARGE SCALE GENOMIC DNA]</scope>
    <source>
        <strain evidence="6 7">K13G38</strain>
    </source>
</reference>
<dbReference type="InterPro" id="IPR023921">
    <property type="entry name" value="ADH_Zn_actinomycetes"/>
</dbReference>
<organism evidence="6 7">
    <name type="scientific">Amycolatopsis acididurans</name>
    <dbReference type="NCBI Taxonomy" id="2724524"/>
    <lineage>
        <taxon>Bacteria</taxon>
        <taxon>Bacillati</taxon>
        <taxon>Actinomycetota</taxon>
        <taxon>Actinomycetes</taxon>
        <taxon>Pseudonocardiales</taxon>
        <taxon>Pseudonocardiaceae</taxon>
        <taxon>Amycolatopsis</taxon>
    </lineage>
</organism>
<protein>
    <submittedName>
        <fullName evidence="6">NDMA-dependent alcohol dehydrogenase</fullName>
        <ecNumber evidence="6">1.1.99.36</ecNumber>
    </submittedName>
</protein>
<dbReference type="EMBL" id="JAAXLS010000001">
    <property type="protein sequence ID" value="NKQ51462.1"/>
    <property type="molecule type" value="Genomic_DNA"/>
</dbReference>
<evidence type="ECO:0000256" key="1">
    <source>
        <dbReference type="ARBA" id="ARBA00008072"/>
    </source>
</evidence>
<dbReference type="InterPro" id="IPR013149">
    <property type="entry name" value="ADH-like_C"/>
</dbReference>
<evidence type="ECO:0000313" key="6">
    <source>
        <dbReference type="EMBL" id="NKQ51462.1"/>
    </source>
</evidence>
<dbReference type="RefSeq" id="WP_168510384.1">
    <property type="nucleotide sequence ID" value="NZ_JAAXLS010000001.1"/>
</dbReference>
<dbReference type="CDD" id="cd08279">
    <property type="entry name" value="Zn_ADH_class_III"/>
    <property type="match status" value="1"/>
</dbReference>
<dbReference type="InterPro" id="IPR011032">
    <property type="entry name" value="GroES-like_sf"/>
</dbReference>
<evidence type="ECO:0000259" key="5">
    <source>
        <dbReference type="SMART" id="SM00829"/>
    </source>
</evidence>
<gene>
    <name evidence="6" type="ORF">HFP15_01040</name>
</gene>
<dbReference type="SUPFAM" id="SSF51735">
    <property type="entry name" value="NAD(P)-binding Rossmann-fold domains"/>
    <property type="match status" value="1"/>
</dbReference>
<accession>A0ABX1IVI9</accession>
<dbReference type="EC" id="1.1.99.36" evidence="6"/>
<dbReference type="InterPro" id="IPR020843">
    <property type="entry name" value="ER"/>
</dbReference>
<dbReference type="SUPFAM" id="SSF50129">
    <property type="entry name" value="GroES-like"/>
    <property type="match status" value="2"/>
</dbReference>
<sequence>MPITTRTSIVREAPGRYETVEVELDDPRQGEVTVKLAASGLCHSDDHVATGDVPVGVYPYAGGHEGAGVVTAVGPDTPGYEVGDHVVFSFLPACGKCEFCARGMSNLCDLGASLLTGARADDPASFRMHLDGRPVGQQCGISTFSEYTTASVDSVVKIGKDIPLKVAALIGCGVPTGWGSAVNSAGIRPGDTVIVMGIGGIGANALQGAAHAGATTIVAVDPVAGKRDWAKKFGATHFYTSIDEAADYARSITNGQGADATIVTIGVVQGEHVGQALASIRKAGTVVVTGLGDITAAGAPIALGDLTLMQKRLQGSLFGESNPRRDIPNLLRMYQAGQLKLDELVTKTYTLDQVAEAYEDMHAGRNIRGLIVFD</sequence>
<evidence type="ECO:0000256" key="3">
    <source>
        <dbReference type="ARBA" id="ARBA00022833"/>
    </source>
</evidence>
<dbReference type="SMART" id="SM00829">
    <property type="entry name" value="PKS_ER"/>
    <property type="match status" value="1"/>
</dbReference>
<evidence type="ECO:0000313" key="7">
    <source>
        <dbReference type="Proteomes" id="UP000715441"/>
    </source>
</evidence>
<dbReference type="PANTHER" id="PTHR43880">
    <property type="entry name" value="ALCOHOL DEHYDROGENASE"/>
    <property type="match status" value="1"/>
</dbReference>
<dbReference type="Gene3D" id="3.90.180.10">
    <property type="entry name" value="Medium-chain alcohol dehydrogenases, catalytic domain"/>
    <property type="match status" value="1"/>
</dbReference>
<dbReference type="NCBIfam" id="TIGR03989">
    <property type="entry name" value="Rxyl_3153"/>
    <property type="match status" value="1"/>
</dbReference>
<comment type="similarity">
    <text evidence="1">Belongs to the zinc-containing alcohol dehydrogenase family.</text>
</comment>
<dbReference type="InterPro" id="IPR013154">
    <property type="entry name" value="ADH-like_N"/>
</dbReference>
<keyword evidence="3" id="KW-0862">Zinc</keyword>